<evidence type="ECO:0000256" key="1">
    <source>
        <dbReference type="SAM" id="MobiDB-lite"/>
    </source>
</evidence>
<accession>A0A699SIU3</accession>
<name>A0A699SIU3_TANCI</name>
<comment type="caution">
    <text evidence="2">The sequence shown here is derived from an EMBL/GenBank/DDBJ whole genome shotgun (WGS) entry which is preliminary data.</text>
</comment>
<evidence type="ECO:0000313" key="2">
    <source>
        <dbReference type="EMBL" id="GFC97108.1"/>
    </source>
</evidence>
<reference evidence="2" key="1">
    <citation type="journal article" date="2019" name="Sci. Rep.">
        <title>Draft genome of Tanacetum cinerariifolium, the natural source of mosquito coil.</title>
        <authorList>
            <person name="Yamashiro T."/>
            <person name="Shiraishi A."/>
            <person name="Satake H."/>
            <person name="Nakayama K."/>
        </authorList>
    </citation>
    <scope>NUCLEOTIDE SEQUENCE</scope>
</reference>
<proteinExistence type="predicted"/>
<feature type="region of interest" description="Disordered" evidence="1">
    <location>
        <begin position="47"/>
        <end position="86"/>
    </location>
</feature>
<organism evidence="2">
    <name type="scientific">Tanacetum cinerariifolium</name>
    <name type="common">Dalmatian daisy</name>
    <name type="synonym">Chrysanthemum cinerariifolium</name>
    <dbReference type="NCBI Taxonomy" id="118510"/>
    <lineage>
        <taxon>Eukaryota</taxon>
        <taxon>Viridiplantae</taxon>
        <taxon>Streptophyta</taxon>
        <taxon>Embryophyta</taxon>
        <taxon>Tracheophyta</taxon>
        <taxon>Spermatophyta</taxon>
        <taxon>Magnoliopsida</taxon>
        <taxon>eudicotyledons</taxon>
        <taxon>Gunneridae</taxon>
        <taxon>Pentapetalae</taxon>
        <taxon>asterids</taxon>
        <taxon>campanulids</taxon>
        <taxon>Asterales</taxon>
        <taxon>Asteraceae</taxon>
        <taxon>Asteroideae</taxon>
        <taxon>Anthemideae</taxon>
        <taxon>Anthemidinae</taxon>
        <taxon>Tanacetum</taxon>
    </lineage>
</organism>
<dbReference type="EMBL" id="BKCJ011164108">
    <property type="protein sequence ID" value="GFC97108.1"/>
    <property type="molecule type" value="Genomic_DNA"/>
</dbReference>
<dbReference type="AlphaFoldDB" id="A0A699SIU3"/>
<gene>
    <name evidence="2" type="ORF">Tci_869078</name>
</gene>
<protein>
    <submittedName>
        <fullName evidence="2">Histone H1/H5</fullName>
    </submittedName>
</protein>
<sequence length="86" mass="9439">MFSNCYSTLKKETIENNKQVIKKAICMYISPLQICKQESLPVAKVARTSKRSTPGKKEPMAKAVAAKKTPMKKASVKSLKPKAAIA</sequence>